<keyword evidence="1" id="KW-1133">Transmembrane helix</keyword>
<keyword evidence="1" id="KW-0812">Transmembrane</keyword>
<organism evidence="2 3">
    <name type="scientific">Ornithinibacillus hominis</name>
    <dbReference type="NCBI Taxonomy" id="2763055"/>
    <lineage>
        <taxon>Bacteria</taxon>
        <taxon>Bacillati</taxon>
        <taxon>Bacillota</taxon>
        <taxon>Bacilli</taxon>
        <taxon>Bacillales</taxon>
        <taxon>Bacillaceae</taxon>
        <taxon>Ornithinibacillus</taxon>
    </lineage>
</organism>
<evidence type="ECO:0008006" key="4">
    <source>
        <dbReference type="Google" id="ProtNLM"/>
    </source>
</evidence>
<dbReference type="AlphaFoldDB" id="A0A923L4A0"/>
<proteinExistence type="predicted"/>
<evidence type="ECO:0000313" key="2">
    <source>
        <dbReference type="EMBL" id="MBC5636136.1"/>
    </source>
</evidence>
<feature type="transmembrane region" description="Helical" evidence="1">
    <location>
        <begin position="7"/>
        <end position="28"/>
    </location>
</feature>
<evidence type="ECO:0000313" key="3">
    <source>
        <dbReference type="Proteomes" id="UP000637359"/>
    </source>
</evidence>
<name>A0A923L4A0_9BACI</name>
<dbReference type="EMBL" id="JACOOL010000003">
    <property type="protein sequence ID" value="MBC5636136.1"/>
    <property type="molecule type" value="Genomic_DNA"/>
</dbReference>
<sequence>MKIIVQSCIFSFVLHLFYIVGTLLVGHFQTKNYQPTIAGNWDTVETLQNEVAFGIVGSPLYFLFTFLGLALVCALILISYKKFVRTK</sequence>
<dbReference type="RefSeq" id="WP_186868856.1">
    <property type="nucleotide sequence ID" value="NZ_JACOOL010000003.1"/>
</dbReference>
<comment type="caution">
    <text evidence="2">The sequence shown here is derived from an EMBL/GenBank/DDBJ whole genome shotgun (WGS) entry which is preliminary data.</text>
</comment>
<accession>A0A923L4A0</accession>
<protein>
    <recommendedName>
        <fullName evidence="4">Menaquinol-cytochrome c reductase cytochrome b subunit</fullName>
    </recommendedName>
</protein>
<keyword evidence="3" id="KW-1185">Reference proteome</keyword>
<gene>
    <name evidence="2" type="ORF">H8S33_04755</name>
</gene>
<feature type="transmembrane region" description="Helical" evidence="1">
    <location>
        <begin position="60"/>
        <end position="80"/>
    </location>
</feature>
<keyword evidence="1" id="KW-0472">Membrane</keyword>
<reference evidence="2" key="1">
    <citation type="submission" date="2020-08" db="EMBL/GenBank/DDBJ databases">
        <title>Genome public.</title>
        <authorList>
            <person name="Liu C."/>
            <person name="Sun Q."/>
        </authorList>
    </citation>
    <scope>NUCLEOTIDE SEQUENCE</scope>
    <source>
        <strain evidence="2">BX22</strain>
    </source>
</reference>
<dbReference type="Proteomes" id="UP000637359">
    <property type="component" value="Unassembled WGS sequence"/>
</dbReference>
<evidence type="ECO:0000256" key="1">
    <source>
        <dbReference type="SAM" id="Phobius"/>
    </source>
</evidence>